<dbReference type="SUPFAM" id="SSF75471">
    <property type="entry name" value="YhbY-like"/>
    <property type="match status" value="1"/>
</dbReference>
<dbReference type="GO" id="GO:0003723">
    <property type="term" value="F:RNA binding"/>
    <property type="evidence" value="ECO:0007669"/>
    <property type="project" value="UniProtKB-UniRule"/>
</dbReference>
<evidence type="ECO:0000313" key="4">
    <source>
        <dbReference type="EMBL" id="AZK44274.1"/>
    </source>
</evidence>
<dbReference type="RefSeq" id="WP_125164452.1">
    <property type="nucleotide sequence ID" value="NZ_CP034234.1"/>
</dbReference>
<protein>
    <submittedName>
        <fullName evidence="4">YhbY family RNA-binding protein</fullName>
    </submittedName>
</protein>
<dbReference type="SMART" id="SM01103">
    <property type="entry name" value="CRS1_YhbY"/>
    <property type="match status" value="1"/>
</dbReference>
<dbReference type="InterPro" id="IPR035920">
    <property type="entry name" value="YhbY-like_sf"/>
</dbReference>
<dbReference type="Pfam" id="PF01985">
    <property type="entry name" value="CRS1_YhbY"/>
    <property type="match status" value="1"/>
</dbReference>
<dbReference type="KEGG" id="eri:EEI45_05510"/>
<dbReference type="AlphaFoldDB" id="A0A3Q8S7L2"/>
<dbReference type="Proteomes" id="UP000278804">
    <property type="component" value="Chromosome"/>
</dbReference>
<evidence type="ECO:0000256" key="2">
    <source>
        <dbReference type="PROSITE-ProRule" id="PRU00626"/>
    </source>
</evidence>
<reference evidence="4 5" key="1">
    <citation type="journal article" date="2020" name="Int. J. Syst. Evol. Microbiol.">
        <title>Description of Erysipelothrix piscisicarius sp. nov., an emergent fish pathogen, and assessment of virulence using a tiger barb (Puntigrus tetrazona) infection model.</title>
        <authorList>
            <person name="Pomaranski E.K."/>
            <person name="Griffin M.J."/>
            <person name="Camus A.C."/>
            <person name="Armwood A.R."/>
            <person name="Shelley J."/>
            <person name="Waldbieser G.C."/>
            <person name="LaFrentz B.R."/>
            <person name="Garcia J.C."/>
            <person name="Yanong R."/>
            <person name="Soto E."/>
        </authorList>
    </citation>
    <scope>NUCLEOTIDE SEQUENCE [LARGE SCALE GENOMIC DNA]</scope>
    <source>
        <strain evidence="4 5">15TAL0474</strain>
    </source>
</reference>
<dbReference type="EMBL" id="CP034234">
    <property type="protein sequence ID" value="AZK44274.1"/>
    <property type="molecule type" value="Genomic_DNA"/>
</dbReference>
<dbReference type="PANTHER" id="PTHR40065">
    <property type="entry name" value="RNA-BINDING PROTEIN YHBY"/>
    <property type="match status" value="1"/>
</dbReference>
<evidence type="ECO:0000313" key="5">
    <source>
        <dbReference type="Proteomes" id="UP000278804"/>
    </source>
</evidence>
<dbReference type="Gene3D" id="3.30.110.60">
    <property type="entry name" value="YhbY-like"/>
    <property type="match status" value="1"/>
</dbReference>
<evidence type="ECO:0000259" key="3">
    <source>
        <dbReference type="PROSITE" id="PS51295"/>
    </source>
</evidence>
<dbReference type="InterPro" id="IPR051925">
    <property type="entry name" value="RNA-binding_domain"/>
</dbReference>
<feature type="domain" description="CRM" evidence="3">
    <location>
        <begin position="1"/>
        <end position="94"/>
    </location>
</feature>
<keyword evidence="1 2" id="KW-0694">RNA-binding</keyword>
<evidence type="ECO:0000256" key="1">
    <source>
        <dbReference type="ARBA" id="ARBA00022884"/>
    </source>
</evidence>
<gene>
    <name evidence="4" type="ORF">EEI45_05510</name>
</gene>
<proteinExistence type="predicted"/>
<organism evidence="4 5">
    <name type="scientific">Erysipelothrix piscisicarius</name>
    <dbReference type="NCBI Taxonomy" id="2485784"/>
    <lineage>
        <taxon>Bacteria</taxon>
        <taxon>Bacillati</taxon>
        <taxon>Bacillota</taxon>
        <taxon>Erysipelotrichia</taxon>
        <taxon>Erysipelotrichales</taxon>
        <taxon>Erysipelotrichaceae</taxon>
        <taxon>Erysipelothrix</taxon>
    </lineage>
</organism>
<dbReference type="PANTHER" id="PTHR40065:SF3">
    <property type="entry name" value="RNA-BINDING PROTEIN YHBY"/>
    <property type="match status" value="1"/>
</dbReference>
<sequence>MLSKDQKKELKRISHEEKTTVFIGKNGLTETVYETFETSMLAHNLVKVSIQKNSDVTILEAIEAFEDRFSCDLVSKIGRVAVFYRYSKNGRIKV</sequence>
<dbReference type="InterPro" id="IPR001890">
    <property type="entry name" value="RNA-binding_CRM"/>
</dbReference>
<dbReference type="PROSITE" id="PS51295">
    <property type="entry name" value="CRM"/>
    <property type="match status" value="1"/>
</dbReference>
<keyword evidence="5" id="KW-1185">Reference proteome</keyword>
<name>A0A3Q8S7L2_9FIRM</name>
<accession>A0A3Q8S7L2</accession>